<sequence>MILAYRRCRDNPPAFYSKPLFIARFCAVAPRSKLSQGLTMDAGEVAVYRIRRDSMAQW</sequence>
<proteinExistence type="predicted"/>
<organism evidence="1 2">
    <name type="scientific">Athelia psychrophila</name>
    <dbReference type="NCBI Taxonomy" id="1759441"/>
    <lineage>
        <taxon>Eukaryota</taxon>
        <taxon>Fungi</taxon>
        <taxon>Dikarya</taxon>
        <taxon>Basidiomycota</taxon>
        <taxon>Agaricomycotina</taxon>
        <taxon>Agaricomycetes</taxon>
        <taxon>Agaricomycetidae</taxon>
        <taxon>Atheliales</taxon>
        <taxon>Atheliaceae</taxon>
        <taxon>Athelia</taxon>
    </lineage>
</organism>
<dbReference type="Proteomes" id="UP000076532">
    <property type="component" value="Unassembled WGS sequence"/>
</dbReference>
<protein>
    <submittedName>
        <fullName evidence="1">Uncharacterized protein</fullName>
    </submittedName>
</protein>
<name>A0A166VEY2_9AGAM</name>
<keyword evidence="2" id="KW-1185">Reference proteome</keyword>
<evidence type="ECO:0000313" key="1">
    <source>
        <dbReference type="EMBL" id="KZP32657.1"/>
    </source>
</evidence>
<accession>A0A166VEY2</accession>
<dbReference type="EMBL" id="KV417485">
    <property type="protein sequence ID" value="KZP32657.1"/>
    <property type="molecule type" value="Genomic_DNA"/>
</dbReference>
<reference evidence="1 2" key="1">
    <citation type="journal article" date="2016" name="Mol. Biol. Evol.">
        <title>Comparative Genomics of Early-Diverging Mushroom-Forming Fungi Provides Insights into the Origins of Lignocellulose Decay Capabilities.</title>
        <authorList>
            <person name="Nagy L.G."/>
            <person name="Riley R."/>
            <person name="Tritt A."/>
            <person name="Adam C."/>
            <person name="Daum C."/>
            <person name="Floudas D."/>
            <person name="Sun H."/>
            <person name="Yadav J.S."/>
            <person name="Pangilinan J."/>
            <person name="Larsson K.H."/>
            <person name="Matsuura K."/>
            <person name="Barry K."/>
            <person name="Labutti K."/>
            <person name="Kuo R."/>
            <person name="Ohm R.A."/>
            <person name="Bhattacharya S.S."/>
            <person name="Shirouzu T."/>
            <person name="Yoshinaga Y."/>
            <person name="Martin F.M."/>
            <person name="Grigoriev I.V."/>
            <person name="Hibbett D.S."/>
        </authorList>
    </citation>
    <scope>NUCLEOTIDE SEQUENCE [LARGE SCALE GENOMIC DNA]</scope>
    <source>
        <strain evidence="1 2">CBS 109695</strain>
    </source>
</reference>
<evidence type="ECO:0000313" key="2">
    <source>
        <dbReference type="Proteomes" id="UP000076532"/>
    </source>
</evidence>
<dbReference type="AlphaFoldDB" id="A0A166VEY2"/>
<gene>
    <name evidence="1" type="ORF">FIBSPDRAFT_481019</name>
</gene>